<reference evidence="2 3" key="1">
    <citation type="submission" date="2019-05" db="EMBL/GenBank/DDBJ databases">
        <authorList>
            <person name="Zhang J.-Y."/>
            <person name="Feg X."/>
            <person name="Du Z.-J."/>
        </authorList>
    </citation>
    <scope>NUCLEOTIDE SEQUENCE [LARGE SCALE GENOMIC DNA]</scope>
    <source>
        <strain evidence="2 3">RZ26</strain>
    </source>
</reference>
<keyword evidence="3" id="KW-1185">Reference proteome</keyword>
<dbReference type="AlphaFoldDB" id="A0A5S3PT82"/>
<evidence type="ECO:0000313" key="2">
    <source>
        <dbReference type="EMBL" id="TMM58140.1"/>
    </source>
</evidence>
<dbReference type="Proteomes" id="UP000310314">
    <property type="component" value="Unassembled WGS sequence"/>
</dbReference>
<dbReference type="EMBL" id="VATY01000001">
    <property type="protein sequence ID" value="TMM58140.1"/>
    <property type="molecule type" value="Genomic_DNA"/>
</dbReference>
<evidence type="ECO:0000313" key="3">
    <source>
        <dbReference type="Proteomes" id="UP000310314"/>
    </source>
</evidence>
<dbReference type="Pfam" id="PF18990">
    <property type="entry name" value="DUF5723"/>
    <property type="match status" value="1"/>
</dbReference>
<organism evidence="2 3">
    <name type="scientific">Maribacter algarum</name>
    <name type="common">ex Zhang et al. 2020</name>
    <dbReference type="NCBI Taxonomy" id="2578118"/>
    <lineage>
        <taxon>Bacteria</taxon>
        <taxon>Pseudomonadati</taxon>
        <taxon>Bacteroidota</taxon>
        <taxon>Flavobacteriia</taxon>
        <taxon>Flavobacteriales</taxon>
        <taxon>Flavobacteriaceae</taxon>
        <taxon>Maribacter</taxon>
    </lineage>
</organism>
<comment type="caution">
    <text evidence="2">The sequence shown here is derived from an EMBL/GenBank/DDBJ whole genome shotgun (WGS) entry which is preliminary data.</text>
</comment>
<evidence type="ECO:0000259" key="1">
    <source>
        <dbReference type="Pfam" id="PF18990"/>
    </source>
</evidence>
<name>A0A5S3PT82_9FLAO</name>
<dbReference type="OrthoDB" id="975426at2"/>
<accession>A0A5S3PT82</accession>
<sequence>MRIPKILFLTLLWVCTGTLAQNKQLLYDFTEIPQSLLINPGVQTDFKWYAGVPGISGLSFQAGSSGVSAYDLFAADGIDFNTKVRDRLLGGMTTRDELSGTQQIELLNVGFRSNDPNVFYSFGIYNESDAIGYWFQDYAILAIEGNADRLNQRFDLGDLKTRGEMMNVFHFGVNKKMNNKLTVGGRAKIYSSILDFNSTRNKGFFVTRPGQNNLLSSTFNADMKWRTSGINALKAAENEEDIPGTILKRGFFGGNLGLGIDLGLTYQLNKQTVFTASLLDLGFIYHSNDVENYTLKGDVTTEGVEVILPQDVLDPNRDFWQDLVDNIEEIVPFENNFNNYITFRPTKLYASLRYNWGEQALRGADCDCGPYVTSSNRVPKFVNGVGGQLYMINRPRGPQAAITAFYQRRFGNIMAVKATYTADKFTYTNIGFGLNLQAGPVNLYLMADNLLAYRNIADSRYASFQLGLNIISWGKK</sequence>
<gene>
    <name evidence="2" type="ORF">FEE95_01545</name>
</gene>
<dbReference type="InterPro" id="IPR043781">
    <property type="entry name" value="DUF5723"/>
</dbReference>
<dbReference type="RefSeq" id="WP_138656072.1">
    <property type="nucleotide sequence ID" value="NZ_VATY01000001.1"/>
</dbReference>
<feature type="domain" description="DUF5723" evidence="1">
    <location>
        <begin position="40"/>
        <end position="448"/>
    </location>
</feature>
<proteinExistence type="predicted"/>
<protein>
    <recommendedName>
        <fullName evidence="1">DUF5723 domain-containing protein</fullName>
    </recommendedName>
</protein>